<dbReference type="NCBIfam" id="TIGR00299">
    <property type="entry name" value="nickel pincer cofactor biosynthesis protein LarC"/>
    <property type="match status" value="1"/>
</dbReference>
<comment type="caution">
    <text evidence="3">The sequence shown here is derived from an EMBL/GenBank/DDBJ whole genome shotgun (WGS) entry which is preliminary data.</text>
</comment>
<dbReference type="Gene3D" id="3.30.70.1380">
    <property type="entry name" value="Transcriptional regulatory protein pf0864 domain like"/>
    <property type="match status" value="1"/>
</dbReference>
<keyword evidence="4" id="KW-1185">Reference proteome</keyword>
<feature type="compositionally biased region" description="Basic and acidic residues" evidence="2">
    <location>
        <begin position="517"/>
        <end position="531"/>
    </location>
</feature>
<protein>
    <recommendedName>
        <fullName evidence="5">Nickel insertion protein</fullName>
    </recommendedName>
</protein>
<sequence>MGDHASKKIAYVDCFAGAAGDMLLGALVDAGLDILALEAKLKSMTPVADQWALRATRVHKSAGAIAAVQVHVDVLTEQLQERNLDDVREIIESGHELPRIVKDKALAAFEALAQAEAHVHGTTVEHIHFHEVGAIDSIIDTVGVVMGLHMLGVEKLYCSSIPMAQGYVRAAHGLLPVPAPATLRLLQNGFVVHKAPDEMRGELVTPTAASLLSVLADPGSLGSYPDCRWSIETSGAGAGTREREAYPNIVRVMIGIPPTAAKAHGGEDTVESERAIRARGAGETATDAKEVSKASQVPGSRGKSVNPSGTQDTELVVMECNIDDMTGELAGHLIAELLRGGALDAWYTNILMKKNRPALTLSVLCPPQLEETLILQILRETPTLGVRRHRVRRFACPRLMREVETSFGTVRVKLALSPVNTGQNGAVAGAKPEFDDCVALAARHAVPVKLVLAAAHAALPASWSLPHRFTARLSKGVSFAEEDVEGEGQDSSQDYYHYPVDDDNDDDGDDDDDDSKSDDGDAKLDVEGRKGCRNVKMDDARQCLLARGQKRVPRGLYKSALGGHWRA</sequence>
<dbReference type="PANTHER" id="PTHR36566">
    <property type="entry name" value="NICKEL INSERTION PROTEIN-RELATED"/>
    <property type="match status" value="1"/>
</dbReference>
<feature type="region of interest" description="Disordered" evidence="2">
    <location>
        <begin position="274"/>
        <end position="312"/>
    </location>
</feature>
<evidence type="ECO:0000256" key="2">
    <source>
        <dbReference type="SAM" id="MobiDB-lite"/>
    </source>
</evidence>
<evidence type="ECO:0000313" key="3">
    <source>
        <dbReference type="EMBL" id="GBG31439.1"/>
    </source>
</evidence>
<organism evidence="3 4">
    <name type="scientific">Hondaea fermentalgiana</name>
    <dbReference type="NCBI Taxonomy" id="2315210"/>
    <lineage>
        <taxon>Eukaryota</taxon>
        <taxon>Sar</taxon>
        <taxon>Stramenopiles</taxon>
        <taxon>Bigyra</taxon>
        <taxon>Labyrinthulomycetes</taxon>
        <taxon>Thraustochytrida</taxon>
        <taxon>Thraustochytriidae</taxon>
        <taxon>Hondaea</taxon>
    </lineage>
</organism>
<feature type="compositionally biased region" description="Polar residues" evidence="2">
    <location>
        <begin position="293"/>
        <end position="312"/>
    </location>
</feature>
<feature type="compositionally biased region" description="Acidic residues" evidence="2">
    <location>
        <begin position="501"/>
        <end position="516"/>
    </location>
</feature>
<evidence type="ECO:0000256" key="1">
    <source>
        <dbReference type="ARBA" id="ARBA00022596"/>
    </source>
</evidence>
<accession>A0A2R5GMA5</accession>
<gene>
    <name evidence="3" type="ORF">FCC1311_076632</name>
</gene>
<evidence type="ECO:0000313" key="4">
    <source>
        <dbReference type="Proteomes" id="UP000241890"/>
    </source>
</evidence>
<proteinExistence type="inferred from homology"/>
<dbReference type="Gene3D" id="3.10.20.300">
    <property type="entry name" value="mk0293 like domain"/>
    <property type="match status" value="1"/>
</dbReference>
<dbReference type="AlphaFoldDB" id="A0A2R5GMA5"/>
<dbReference type="Proteomes" id="UP000241890">
    <property type="component" value="Unassembled WGS sequence"/>
</dbReference>
<keyword evidence="1" id="KW-0533">Nickel</keyword>
<dbReference type="InterPro" id="IPR002822">
    <property type="entry name" value="Ni_insertion"/>
</dbReference>
<dbReference type="EMBL" id="BEYU01000097">
    <property type="protein sequence ID" value="GBG31439.1"/>
    <property type="molecule type" value="Genomic_DNA"/>
</dbReference>
<evidence type="ECO:0008006" key="5">
    <source>
        <dbReference type="Google" id="ProtNLM"/>
    </source>
</evidence>
<feature type="region of interest" description="Disordered" evidence="2">
    <location>
        <begin position="481"/>
        <end position="531"/>
    </location>
</feature>
<dbReference type="InParanoid" id="A0A2R5GMA5"/>
<dbReference type="PANTHER" id="PTHR36566:SF1">
    <property type="entry name" value="PYRIDINIUM-3,5-BISTHIOCARBOXYLIC ACID MONONUCLEOTIDE NICKEL INSERTION PROTEIN"/>
    <property type="match status" value="1"/>
</dbReference>
<dbReference type="OrthoDB" id="44529at2759"/>
<dbReference type="Pfam" id="PF01969">
    <property type="entry name" value="Ni_insertion"/>
    <property type="match status" value="1"/>
</dbReference>
<name>A0A2R5GMA5_9STRA</name>
<reference evidence="3 4" key="1">
    <citation type="submission" date="2017-12" db="EMBL/GenBank/DDBJ databases">
        <title>Sequencing, de novo assembly and annotation of complete genome of a new Thraustochytrid species, strain FCC1311.</title>
        <authorList>
            <person name="Sedici K."/>
            <person name="Godart F."/>
            <person name="Aiese Cigliano R."/>
            <person name="Sanseverino W."/>
            <person name="Barakat M."/>
            <person name="Ortet P."/>
            <person name="Marechal E."/>
            <person name="Cagnac O."/>
            <person name="Amato A."/>
        </authorList>
    </citation>
    <scope>NUCLEOTIDE SEQUENCE [LARGE SCALE GENOMIC DNA]</scope>
</reference>
<dbReference type="HAMAP" id="MF_01074">
    <property type="entry name" value="LarC"/>
    <property type="match status" value="1"/>
</dbReference>